<keyword evidence="1" id="KW-1133">Transmembrane helix</keyword>
<keyword evidence="1" id="KW-0812">Transmembrane</keyword>
<evidence type="ECO:0000313" key="2">
    <source>
        <dbReference type="EMBL" id="DAD92975.1"/>
    </source>
</evidence>
<feature type="transmembrane region" description="Helical" evidence="1">
    <location>
        <begin position="30"/>
        <end position="48"/>
    </location>
</feature>
<proteinExistence type="predicted"/>
<name>A0A8S5NF44_9CAUD</name>
<keyword evidence="1" id="KW-0472">Membrane</keyword>
<protein>
    <submittedName>
        <fullName evidence="2">Uncharacterized protein</fullName>
    </submittedName>
</protein>
<accession>A0A8S5NF44</accession>
<organism evidence="2">
    <name type="scientific">Siphoviridae sp. ctrok7</name>
    <dbReference type="NCBI Taxonomy" id="2826480"/>
    <lineage>
        <taxon>Viruses</taxon>
        <taxon>Duplodnaviria</taxon>
        <taxon>Heunggongvirae</taxon>
        <taxon>Uroviricota</taxon>
        <taxon>Caudoviricetes</taxon>
    </lineage>
</organism>
<sequence length="49" mass="5752">MNKKCYICVDKTNDYHRLQSIANLFSVKPVFRCVVARIAGFYILSWILL</sequence>
<reference evidence="2" key="1">
    <citation type="journal article" date="2021" name="Proc. Natl. Acad. Sci. U.S.A.">
        <title>A Catalog of Tens of Thousands of Viruses from Human Metagenomes Reveals Hidden Associations with Chronic Diseases.</title>
        <authorList>
            <person name="Tisza M.J."/>
            <person name="Buck C.B."/>
        </authorList>
    </citation>
    <scope>NUCLEOTIDE SEQUENCE</scope>
    <source>
        <strain evidence="2">Ctrok7</strain>
    </source>
</reference>
<evidence type="ECO:0000256" key="1">
    <source>
        <dbReference type="SAM" id="Phobius"/>
    </source>
</evidence>
<dbReference type="EMBL" id="BK015149">
    <property type="protein sequence ID" value="DAD92975.1"/>
    <property type="molecule type" value="Genomic_DNA"/>
</dbReference>